<sequence length="416" mass="46380">MPFRGHFMKLSKGIEEIGAPARGMAHWRTSLKTLHIIPSIEARSGGPAEAIKKLAAELRHFGHTVDIVCLDSSAHADKSDDAAFDRVVRLGHHAGKYSFSFRLVRWLIEHAKQYDAIVVDGIWQFHSAAAVFSLRPRKIPYFVMPHGMLDPWFNTGHPLKFAKKLVYWLFVERHVLSSAKGVLFTTDSERTLARKAFPLYRVKENTMTIGTLPPPSIEKTEVQAWRASGQSDDKKLMLFLGRLHEKKGCDLLIRAFHDLRDAAKDYQLVIAGPDNNGLAAKLRREAEQLGLAGRITWIDMVSGADKWSLLRAADVMVLPSHQENFGVVVAEALACGVPVLLTDKVGIWQEVVADGAGVAEVDTQEGITRLLSRWTSLPEHEKDAMRVAAKQCFDNRFHVSRAAKNYISLMSDGTAT</sequence>
<organism evidence="3 4">
    <name type="scientific">Caballeronia glebae</name>
    <dbReference type="NCBI Taxonomy" id="1777143"/>
    <lineage>
        <taxon>Bacteria</taxon>
        <taxon>Pseudomonadati</taxon>
        <taxon>Pseudomonadota</taxon>
        <taxon>Betaproteobacteria</taxon>
        <taxon>Burkholderiales</taxon>
        <taxon>Burkholderiaceae</taxon>
        <taxon>Caballeronia</taxon>
    </lineage>
</organism>
<dbReference type="STRING" id="1777143.AWB82_06824"/>
<proteinExistence type="predicted"/>
<protein>
    <submittedName>
        <fullName evidence="3">Glycosyl transferase, group 1</fullName>
    </submittedName>
</protein>
<keyword evidence="4" id="KW-1185">Reference proteome</keyword>
<dbReference type="InterPro" id="IPR028098">
    <property type="entry name" value="Glyco_trans_4-like_N"/>
</dbReference>
<keyword evidence="3" id="KW-0808">Transferase</keyword>
<comment type="caution">
    <text evidence="3">The sequence shown here is derived from an EMBL/GenBank/DDBJ whole genome shotgun (WGS) entry which is preliminary data.</text>
</comment>
<evidence type="ECO:0000259" key="2">
    <source>
        <dbReference type="Pfam" id="PF13579"/>
    </source>
</evidence>
<dbReference type="EMBL" id="FCOJ02000091">
    <property type="protein sequence ID" value="SAK94619.1"/>
    <property type="molecule type" value="Genomic_DNA"/>
</dbReference>
<dbReference type="Gene3D" id="3.40.50.2000">
    <property type="entry name" value="Glycogen Phosphorylase B"/>
    <property type="match status" value="2"/>
</dbReference>
<feature type="domain" description="Glycosyltransferase subfamily 4-like N-terminal" evidence="2">
    <location>
        <begin position="45"/>
        <end position="195"/>
    </location>
</feature>
<gene>
    <name evidence="3" type="ORF">AWB82_06824</name>
</gene>
<evidence type="ECO:0000313" key="3">
    <source>
        <dbReference type="EMBL" id="SAK94619.1"/>
    </source>
</evidence>
<reference evidence="3" key="1">
    <citation type="submission" date="2016-01" db="EMBL/GenBank/DDBJ databases">
        <authorList>
            <person name="Peeters C."/>
        </authorList>
    </citation>
    <scope>NUCLEOTIDE SEQUENCE [LARGE SCALE GENOMIC DNA]</scope>
    <source>
        <strain evidence="3">LMG 29325</strain>
    </source>
</reference>
<evidence type="ECO:0000313" key="4">
    <source>
        <dbReference type="Proteomes" id="UP000054596"/>
    </source>
</evidence>
<name>A0A158DJ19_9BURK</name>
<dbReference type="Proteomes" id="UP000054596">
    <property type="component" value="Unassembled WGS sequence"/>
</dbReference>
<dbReference type="SUPFAM" id="SSF53756">
    <property type="entry name" value="UDP-Glycosyltransferase/glycogen phosphorylase"/>
    <property type="match status" value="1"/>
</dbReference>
<feature type="domain" description="Glycosyl transferase family 1" evidence="1">
    <location>
        <begin position="226"/>
        <end position="384"/>
    </location>
</feature>
<accession>A0A158DJ19</accession>
<dbReference type="GO" id="GO:0016757">
    <property type="term" value="F:glycosyltransferase activity"/>
    <property type="evidence" value="ECO:0007669"/>
    <property type="project" value="InterPro"/>
</dbReference>
<dbReference type="PANTHER" id="PTHR12526">
    <property type="entry name" value="GLYCOSYLTRANSFERASE"/>
    <property type="match status" value="1"/>
</dbReference>
<dbReference type="InterPro" id="IPR001296">
    <property type="entry name" value="Glyco_trans_1"/>
</dbReference>
<dbReference type="Pfam" id="PF00534">
    <property type="entry name" value="Glycos_transf_1"/>
    <property type="match status" value="1"/>
</dbReference>
<evidence type="ECO:0000259" key="1">
    <source>
        <dbReference type="Pfam" id="PF00534"/>
    </source>
</evidence>
<dbReference type="Pfam" id="PF13579">
    <property type="entry name" value="Glyco_trans_4_4"/>
    <property type="match status" value="1"/>
</dbReference>
<dbReference type="AlphaFoldDB" id="A0A158DJ19"/>